<sequence length="85" mass="9566">MVQARKFKYDVIGLTETRRTHPLNAVYDTGEELFSGTCDSTGVDGVGVLVNTRSAFLLHVFLSLSLMHQHQSTKKKKKSKLSIWI</sequence>
<evidence type="ECO:0000313" key="2">
    <source>
        <dbReference type="Proteomes" id="UP001303046"/>
    </source>
</evidence>
<gene>
    <name evidence="1" type="primary">Necator_chrX.g22291</name>
    <name evidence="1" type="ORF">RB195_022130</name>
</gene>
<evidence type="ECO:0000313" key="1">
    <source>
        <dbReference type="EMBL" id="KAK6760939.1"/>
    </source>
</evidence>
<organism evidence="1 2">
    <name type="scientific">Necator americanus</name>
    <name type="common">Human hookworm</name>
    <dbReference type="NCBI Taxonomy" id="51031"/>
    <lineage>
        <taxon>Eukaryota</taxon>
        <taxon>Metazoa</taxon>
        <taxon>Ecdysozoa</taxon>
        <taxon>Nematoda</taxon>
        <taxon>Chromadorea</taxon>
        <taxon>Rhabditida</taxon>
        <taxon>Rhabditina</taxon>
        <taxon>Rhabditomorpha</taxon>
        <taxon>Strongyloidea</taxon>
        <taxon>Ancylostomatidae</taxon>
        <taxon>Bunostominae</taxon>
        <taxon>Necator</taxon>
    </lineage>
</organism>
<reference evidence="1 2" key="1">
    <citation type="submission" date="2023-08" db="EMBL/GenBank/DDBJ databases">
        <title>A Necator americanus chromosomal reference genome.</title>
        <authorList>
            <person name="Ilik V."/>
            <person name="Petrzelkova K.J."/>
            <person name="Pardy F."/>
            <person name="Fuh T."/>
            <person name="Niatou-Singa F.S."/>
            <person name="Gouil Q."/>
            <person name="Baker L."/>
            <person name="Ritchie M.E."/>
            <person name="Jex A.R."/>
            <person name="Gazzola D."/>
            <person name="Li H."/>
            <person name="Toshio Fujiwara R."/>
            <person name="Zhan B."/>
            <person name="Aroian R.V."/>
            <person name="Pafco B."/>
            <person name="Schwarz E.M."/>
        </authorList>
    </citation>
    <scope>NUCLEOTIDE SEQUENCE [LARGE SCALE GENOMIC DNA]</scope>
    <source>
        <strain evidence="1 2">Aroian</strain>
        <tissue evidence="1">Whole animal</tissue>
    </source>
</reference>
<dbReference type="EMBL" id="JAVFWL010000006">
    <property type="protein sequence ID" value="KAK6760939.1"/>
    <property type="molecule type" value="Genomic_DNA"/>
</dbReference>
<dbReference type="Proteomes" id="UP001303046">
    <property type="component" value="Unassembled WGS sequence"/>
</dbReference>
<name>A0ABR1EE06_NECAM</name>
<proteinExistence type="predicted"/>
<comment type="caution">
    <text evidence="1">The sequence shown here is derived from an EMBL/GenBank/DDBJ whole genome shotgun (WGS) entry which is preliminary data.</text>
</comment>
<accession>A0ABR1EE06</accession>
<keyword evidence="2" id="KW-1185">Reference proteome</keyword>
<protein>
    <submittedName>
        <fullName evidence="1">Uncharacterized protein</fullName>
    </submittedName>
</protein>